<keyword evidence="1" id="KW-0472">Membrane</keyword>
<protein>
    <submittedName>
        <fullName evidence="2">Uncharacterized protein</fullName>
    </submittedName>
</protein>
<feature type="transmembrane region" description="Helical" evidence="1">
    <location>
        <begin position="27"/>
        <end position="49"/>
    </location>
</feature>
<proteinExistence type="predicted"/>
<organism evidence="2 3">
    <name type="scientific">Mariprofundus micogutta</name>
    <dbReference type="NCBI Taxonomy" id="1921010"/>
    <lineage>
        <taxon>Bacteria</taxon>
        <taxon>Pseudomonadati</taxon>
        <taxon>Pseudomonadota</taxon>
        <taxon>Candidatius Mariprofundia</taxon>
        <taxon>Mariprofundales</taxon>
        <taxon>Mariprofundaceae</taxon>
        <taxon>Mariprofundus</taxon>
    </lineage>
</organism>
<dbReference type="OrthoDB" id="9835897at2"/>
<keyword evidence="1" id="KW-0812">Transmembrane</keyword>
<evidence type="ECO:0000313" key="3">
    <source>
        <dbReference type="Proteomes" id="UP000231632"/>
    </source>
</evidence>
<name>A0A1L8CNU0_9PROT</name>
<keyword evidence="3" id="KW-1185">Reference proteome</keyword>
<dbReference type="Proteomes" id="UP000231632">
    <property type="component" value="Unassembled WGS sequence"/>
</dbReference>
<dbReference type="STRING" id="1921010.MMIC_P1559"/>
<comment type="caution">
    <text evidence="2">The sequence shown here is derived from an EMBL/GenBank/DDBJ whole genome shotgun (WGS) entry which is preliminary data.</text>
</comment>
<accession>A0A1L8CNU0</accession>
<dbReference type="EMBL" id="BDFD01000012">
    <property type="protein sequence ID" value="GAV20590.1"/>
    <property type="molecule type" value="Genomic_DNA"/>
</dbReference>
<reference evidence="2 3" key="1">
    <citation type="journal article" date="2017" name="Arch. Microbiol.">
        <title>Mariprofundus micogutta sp. nov., a novel iron-oxidizing zetaproteobacterium isolated from a deep-sea hydrothermal field at the Bayonnaise knoll of the Izu-Ogasawara arc, and a description of Mariprofundales ord. nov. and Zetaproteobacteria classis nov.</title>
        <authorList>
            <person name="Makita H."/>
            <person name="Tanaka E."/>
            <person name="Mitsunobu S."/>
            <person name="Miyazaki M."/>
            <person name="Nunoura T."/>
            <person name="Uematsu K."/>
            <person name="Takaki Y."/>
            <person name="Nishi S."/>
            <person name="Shimamura S."/>
            <person name="Takai K."/>
        </authorList>
    </citation>
    <scope>NUCLEOTIDE SEQUENCE [LARGE SCALE GENOMIC DNA]</scope>
    <source>
        <strain evidence="2 3">ET2</strain>
    </source>
</reference>
<keyword evidence="1" id="KW-1133">Transmembrane helix</keyword>
<evidence type="ECO:0000256" key="1">
    <source>
        <dbReference type="SAM" id="Phobius"/>
    </source>
</evidence>
<gene>
    <name evidence="2" type="ORF">MMIC_P1559</name>
</gene>
<sequence length="214" mass="23546">MFASAKPEIIVYNKPMKDMHATGYPNVVDIIVAVLTCLVVLILAFPLYADAQGCTKADKVEVSKVNVPAVKMKAAKTKQPEKQARAVKAEKKSVKKVAPAAPAVAGAVEKIKPEKAKEEPVAVDMETLKKRLKETDAIGVFTKLAIRSDIVDLVDEINRHRKQSRLEMKMANLRASFDGLLLKIVALLEGDPVLSRDLYVSRESIWKSLLEVKA</sequence>
<evidence type="ECO:0000313" key="2">
    <source>
        <dbReference type="EMBL" id="GAV20590.1"/>
    </source>
</evidence>
<dbReference type="AlphaFoldDB" id="A0A1L8CNU0"/>